<proteinExistence type="predicted"/>
<reference evidence="1" key="2">
    <citation type="journal article" date="2015" name="Data Brief">
        <title>Shoot transcriptome of the giant reed, Arundo donax.</title>
        <authorList>
            <person name="Barrero R.A."/>
            <person name="Guerrero F.D."/>
            <person name="Moolhuijzen P."/>
            <person name="Goolsby J.A."/>
            <person name="Tidwell J."/>
            <person name="Bellgard S.E."/>
            <person name="Bellgard M.I."/>
        </authorList>
    </citation>
    <scope>NUCLEOTIDE SEQUENCE</scope>
    <source>
        <tissue evidence="1">Shoot tissue taken approximately 20 cm above the soil surface</tissue>
    </source>
</reference>
<organism evidence="1">
    <name type="scientific">Arundo donax</name>
    <name type="common">Giant reed</name>
    <name type="synonym">Donax arundinaceus</name>
    <dbReference type="NCBI Taxonomy" id="35708"/>
    <lineage>
        <taxon>Eukaryota</taxon>
        <taxon>Viridiplantae</taxon>
        <taxon>Streptophyta</taxon>
        <taxon>Embryophyta</taxon>
        <taxon>Tracheophyta</taxon>
        <taxon>Spermatophyta</taxon>
        <taxon>Magnoliopsida</taxon>
        <taxon>Liliopsida</taxon>
        <taxon>Poales</taxon>
        <taxon>Poaceae</taxon>
        <taxon>PACMAD clade</taxon>
        <taxon>Arundinoideae</taxon>
        <taxon>Arundineae</taxon>
        <taxon>Arundo</taxon>
    </lineage>
</organism>
<protein>
    <submittedName>
        <fullName evidence="1">Similar to Callose synthase 3</fullName>
    </submittedName>
</protein>
<name>A0A0A8Z638_ARUDO</name>
<reference evidence="1" key="1">
    <citation type="submission" date="2014-09" db="EMBL/GenBank/DDBJ databases">
        <authorList>
            <person name="Magalhaes I.L.F."/>
            <person name="Oliveira U."/>
            <person name="Santos F.R."/>
            <person name="Vidigal T.H.D.A."/>
            <person name="Brescovit A.D."/>
            <person name="Santos A.J."/>
        </authorList>
    </citation>
    <scope>NUCLEOTIDE SEQUENCE</scope>
    <source>
        <tissue evidence="1">Shoot tissue taken approximately 20 cm above the soil surface</tissue>
    </source>
</reference>
<accession>A0A0A8Z638</accession>
<sequence length="11" mass="1231">MSIFGQLSVFC</sequence>
<evidence type="ECO:0000313" key="1">
    <source>
        <dbReference type="EMBL" id="JAD33098.1"/>
    </source>
</evidence>
<dbReference type="EMBL" id="GBRH01264797">
    <property type="protein sequence ID" value="JAD33098.1"/>
    <property type="molecule type" value="Transcribed_RNA"/>
</dbReference>